<gene>
    <name evidence="2" type="ORF">SAMN02745751_03740</name>
</gene>
<dbReference type="PROSITE" id="PS51085">
    <property type="entry name" value="2FE2S_FER_2"/>
    <property type="match status" value="1"/>
</dbReference>
<dbReference type="OrthoDB" id="9803192at2"/>
<dbReference type="Pfam" id="PF13510">
    <property type="entry name" value="Fer2_4"/>
    <property type="match status" value="1"/>
</dbReference>
<dbReference type="CDD" id="cd00207">
    <property type="entry name" value="fer2"/>
    <property type="match status" value="1"/>
</dbReference>
<name>A0A1M6NFL6_9FIRM</name>
<organism evidence="2 3">
    <name type="scientific">Dethiosulfatibacter aminovorans DSM 17477</name>
    <dbReference type="NCBI Taxonomy" id="1121476"/>
    <lineage>
        <taxon>Bacteria</taxon>
        <taxon>Bacillati</taxon>
        <taxon>Bacillota</taxon>
        <taxon>Tissierellia</taxon>
        <taxon>Dethiosulfatibacter</taxon>
    </lineage>
</organism>
<protein>
    <submittedName>
        <fullName evidence="2">Pyridine nucleotide-disulphide oxidoreductase</fullName>
    </submittedName>
</protein>
<dbReference type="PANTHER" id="PTHR42783:SF3">
    <property type="entry name" value="GLUTAMATE SYNTHASE [NADPH] SMALL CHAIN-RELATED"/>
    <property type="match status" value="1"/>
</dbReference>
<dbReference type="Proteomes" id="UP000184052">
    <property type="component" value="Unassembled WGS sequence"/>
</dbReference>
<dbReference type="Pfam" id="PF07992">
    <property type="entry name" value="Pyr_redox_2"/>
    <property type="match status" value="1"/>
</dbReference>
<evidence type="ECO:0000313" key="2">
    <source>
        <dbReference type="EMBL" id="SHJ94442.1"/>
    </source>
</evidence>
<dbReference type="RefSeq" id="WP_139258094.1">
    <property type="nucleotide sequence ID" value="NZ_FQZL01000079.1"/>
</dbReference>
<dbReference type="AlphaFoldDB" id="A0A1M6NFL6"/>
<dbReference type="STRING" id="1121476.SAMN02745751_03740"/>
<feature type="non-terminal residue" evidence="2">
    <location>
        <position position="392"/>
    </location>
</feature>
<evidence type="ECO:0000259" key="1">
    <source>
        <dbReference type="PROSITE" id="PS51085"/>
    </source>
</evidence>
<reference evidence="2 3" key="1">
    <citation type="submission" date="2016-11" db="EMBL/GenBank/DDBJ databases">
        <authorList>
            <person name="Jaros S."/>
            <person name="Januszkiewicz K."/>
            <person name="Wedrychowicz H."/>
        </authorList>
    </citation>
    <scope>NUCLEOTIDE SEQUENCE [LARGE SCALE GENOMIC DNA]</scope>
    <source>
        <strain evidence="2 3">DSM 17477</strain>
    </source>
</reference>
<sequence length="392" mass="42898">RLNINGKQIATTEDQTILQAALDNGIEIPHLCFDERMEAYGGCGMCVVEIEGMPKLVRSCATKVTDGMVITTNTDRTVAARKTALSMLVSDHRGDCRAPCMMECPAHTDIQGYVGLTANGQFQEALQLIKQDLPIPASIGRVCPHPCESACRRDIIEDPISVAAIKTFVADKDLFEREEGPYMPELAPETGKKVAIIGAGPAGLTAAYFLRTMGHGAEIFEMMDKPGGMLRYGIPQYRLPKDVVDSEVAIIENMGAKINYNTKLGDDITLEYLRSQYDAVFMGIGAWKSSGMRCKGEEAEGVIGGIDFLRKVTNNEELKIGKKIFVVGGGNTAMDVARTAVRLGAEEVRVLYRRTEEEMPAEKIEIHEAKEEGVIFDFLVSPVEVIQEDGRA</sequence>
<dbReference type="PANTHER" id="PTHR42783">
    <property type="entry name" value="GLUTAMATE SYNTHASE [NADPH] SMALL CHAIN"/>
    <property type="match status" value="1"/>
</dbReference>
<evidence type="ECO:0000313" key="3">
    <source>
        <dbReference type="Proteomes" id="UP000184052"/>
    </source>
</evidence>
<feature type="domain" description="2Fe-2S ferredoxin-type" evidence="1">
    <location>
        <begin position="1"/>
        <end position="76"/>
    </location>
</feature>
<dbReference type="Pfam" id="PF14691">
    <property type="entry name" value="Fer4_20"/>
    <property type="match status" value="1"/>
</dbReference>
<dbReference type="InterPro" id="IPR001041">
    <property type="entry name" value="2Fe-2S_ferredoxin-type"/>
</dbReference>
<dbReference type="SUPFAM" id="SSF54292">
    <property type="entry name" value="2Fe-2S ferredoxin-like"/>
    <property type="match status" value="1"/>
</dbReference>
<dbReference type="SUPFAM" id="SSF46548">
    <property type="entry name" value="alpha-helical ferredoxin"/>
    <property type="match status" value="1"/>
</dbReference>
<dbReference type="GO" id="GO:0016491">
    <property type="term" value="F:oxidoreductase activity"/>
    <property type="evidence" value="ECO:0007669"/>
    <property type="project" value="InterPro"/>
</dbReference>
<keyword evidence="3" id="KW-1185">Reference proteome</keyword>
<dbReference type="SUPFAM" id="SSF51971">
    <property type="entry name" value="Nucleotide-binding domain"/>
    <property type="match status" value="1"/>
</dbReference>
<dbReference type="GO" id="GO:0051536">
    <property type="term" value="F:iron-sulfur cluster binding"/>
    <property type="evidence" value="ECO:0007669"/>
    <property type="project" value="InterPro"/>
</dbReference>
<feature type="non-terminal residue" evidence="2">
    <location>
        <position position="1"/>
    </location>
</feature>
<accession>A0A1M6NFL6</accession>
<dbReference type="Gene3D" id="3.50.50.60">
    <property type="entry name" value="FAD/NAD(P)-binding domain"/>
    <property type="match status" value="2"/>
</dbReference>
<proteinExistence type="predicted"/>
<dbReference type="InterPro" id="IPR036010">
    <property type="entry name" value="2Fe-2S_ferredoxin-like_sf"/>
</dbReference>
<dbReference type="InterPro" id="IPR028261">
    <property type="entry name" value="DPD_II"/>
</dbReference>
<dbReference type="PRINTS" id="PR00419">
    <property type="entry name" value="ADXRDTASE"/>
</dbReference>
<dbReference type="InterPro" id="IPR036188">
    <property type="entry name" value="FAD/NAD-bd_sf"/>
</dbReference>
<dbReference type="EMBL" id="FQZL01000079">
    <property type="protein sequence ID" value="SHJ94442.1"/>
    <property type="molecule type" value="Genomic_DNA"/>
</dbReference>
<dbReference type="InterPro" id="IPR023753">
    <property type="entry name" value="FAD/NAD-binding_dom"/>
</dbReference>
<dbReference type="Gene3D" id="3.10.20.740">
    <property type="match status" value="1"/>
</dbReference>